<comment type="similarity">
    <text evidence="1">Belongs to the LysR transcriptional regulatory family.</text>
</comment>
<keyword evidence="2" id="KW-0805">Transcription regulation</keyword>
<dbReference type="InterPro" id="IPR036388">
    <property type="entry name" value="WH-like_DNA-bd_sf"/>
</dbReference>
<reference evidence="7" key="1">
    <citation type="submission" date="2017-12" db="EMBL/GenBank/DDBJ databases">
        <title>Draft genome sequence of Telmatospirillum siberiense 26-4b1T, an acidotolerant peatland alphaproteobacterium potentially involved in sulfur cycling.</title>
        <authorList>
            <person name="Hausmann B."/>
            <person name="Pjevac P."/>
            <person name="Schreck K."/>
            <person name="Herbold C.W."/>
            <person name="Daims H."/>
            <person name="Wagner M."/>
            <person name="Pester M."/>
            <person name="Loy A."/>
        </authorList>
    </citation>
    <scope>NUCLEOTIDE SEQUENCE [LARGE SCALE GENOMIC DNA]</scope>
    <source>
        <strain evidence="7">26-4b1</strain>
    </source>
</reference>
<dbReference type="Gene3D" id="1.10.10.10">
    <property type="entry name" value="Winged helix-like DNA-binding domain superfamily/Winged helix DNA-binding domain"/>
    <property type="match status" value="1"/>
</dbReference>
<dbReference type="Pfam" id="PF03466">
    <property type="entry name" value="LysR_substrate"/>
    <property type="match status" value="1"/>
</dbReference>
<evidence type="ECO:0000313" key="7">
    <source>
        <dbReference type="Proteomes" id="UP000233293"/>
    </source>
</evidence>
<dbReference type="RefSeq" id="WP_101252727.1">
    <property type="nucleotide sequence ID" value="NZ_PIUM01000032.1"/>
</dbReference>
<dbReference type="GO" id="GO:0003700">
    <property type="term" value="F:DNA-binding transcription factor activity"/>
    <property type="evidence" value="ECO:0007669"/>
    <property type="project" value="InterPro"/>
</dbReference>
<dbReference type="InterPro" id="IPR000847">
    <property type="entry name" value="LysR_HTH_N"/>
</dbReference>
<gene>
    <name evidence="6" type="ORF">CWS72_21610</name>
</gene>
<dbReference type="OrthoDB" id="5297263at2"/>
<dbReference type="InterPro" id="IPR005119">
    <property type="entry name" value="LysR_subst-bd"/>
</dbReference>
<dbReference type="Gene3D" id="3.40.190.290">
    <property type="match status" value="1"/>
</dbReference>
<evidence type="ECO:0000256" key="2">
    <source>
        <dbReference type="ARBA" id="ARBA00023015"/>
    </source>
</evidence>
<evidence type="ECO:0000313" key="6">
    <source>
        <dbReference type="EMBL" id="PKU22403.1"/>
    </source>
</evidence>
<keyword evidence="4" id="KW-0804">Transcription</keyword>
<comment type="caution">
    <text evidence="6">The sequence shown here is derived from an EMBL/GenBank/DDBJ whole genome shotgun (WGS) entry which is preliminary data.</text>
</comment>
<proteinExistence type="inferred from homology"/>
<dbReference type="PANTHER" id="PTHR30419">
    <property type="entry name" value="HTH-TYPE TRANSCRIPTIONAL REGULATOR YBHD"/>
    <property type="match status" value="1"/>
</dbReference>
<evidence type="ECO:0000259" key="5">
    <source>
        <dbReference type="PROSITE" id="PS50931"/>
    </source>
</evidence>
<dbReference type="Pfam" id="PF00126">
    <property type="entry name" value="HTH_1"/>
    <property type="match status" value="1"/>
</dbReference>
<keyword evidence="3" id="KW-0238">DNA-binding</keyword>
<sequence>MALRNMRIWRYIDEVARIGSVRQAAERLHVTPSAVLRRIQDVETDLGATLFERTAAGVQLTAVGEIFVRWIRSQDADLRRVYSQIEELSGLRRGEVRVACSQAVADSFLLDEIVDFRTRHPLVSFSVTVLDHGGAIKALSKYETDIVLVFGPPRSAELQPIMSLGQRLVAVMSSDHPLAAQPSLRLRDCALYNVALPDRNFGGRKIIDDLLSSSSTRLNVAFETNSFDMLCNFVRQTDAITFQIEIGVLRWAKDPRIAIRPIDDADLAHGPLVLGQLKGRALPIAEAKFAEQLARRLDELRTLPMASAVRQPD</sequence>
<name>A0A2N3PPR4_9PROT</name>
<feature type="domain" description="HTH lysR-type" evidence="5">
    <location>
        <begin position="4"/>
        <end position="61"/>
    </location>
</feature>
<dbReference type="PROSITE" id="PS50931">
    <property type="entry name" value="HTH_LYSR"/>
    <property type="match status" value="1"/>
</dbReference>
<dbReference type="InterPro" id="IPR050950">
    <property type="entry name" value="HTH-type_LysR_regulators"/>
</dbReference>
<evidence type="ECO:0000256" key="4">
    <source>
        <dbReference type="ARBA" id="ARBA00023163"/>
    </source>
</evidence>
<dbReference type="SUPFAM" id="SSF46785">
    <property type="entry name" value="Winged helix' DNA-binding domain"/>
    <property type="match status" value="1"/>
</dbReference>
<evidence type="ECO:0000256" key="1">
    <source>
        <dbReference type="ARBA" id="ARBA00009437"/>
    </source>
</evidence>
<protein>
    <submittedName>
        <fullName evidence="6">LysR family transcriptional regulator</fullName>
    </submittedName>
</protein>
<dbReference type="EMBL" id="PIUM01000032">
    <property type="protein sequence ID" value="PKU22403.1"/>
    <property type="molecule type" value="Genomic_DNA"/>
</dbReference>
<dbReference type="SUPFAM" id="SSF53850">
    <property type="entry name" value="Periplasmic binding protein-like II"/>
    <property type="match status" value="1"/>
</dbReference>
<organism evidence="6 7">
    <name type="scientific">Telmatospirillum siberiense</name>
    <dbReference type="NCBI Taxonomy" id="382514"/>
    <lineage>
        <taxon>Bacteria</taxon>
        <taxon>Pseudomonadati</taxon>
        <taxon>Pseudomonadota</taxon>
        <taxon>Alphaproteobacteria</taxon>
        <taxon>Rhodospirillales</taxon>
        <taxon>Rhodospirillaceae</taxon>
        <taxon>Telmatospirillum</taxon>
    </lineage>
</organism>
<dbReference type="InterPro" id="IPR036390">
    <property type="entry name" value="WH_DNA-bd_sf"/>
</dbReference>
<dbReference type="GO" id="GO:0005829">
    <property type="term" value="C:cytosol"/>
    <property type="evidence" value="ECO:0007669"/>
    <property type="project" value="TreeGrafter"/>
</dbReference>
<dbReference type="PANTHER" id="PTHR30419:SF2">
    <property type="entry name" value="LYSR FAMILY TRANSCRIPTIONAL REGULATOR"/>
    <property type="match status" value="1"/>
</dbReference>
<keyword evidence="7" id="KW-1185">Reference proteome</keyword>
<dbReference type="Proteomes" id="UP000233293">
    <property type="component" value="Unassembled WGS sequence"/>
</dbReference>
<accession>A0A2N3PPR4</accession>
<dbReference type="GO" id="GO:0003677">
    <property type="term" value="F:DNA binding"/>
    <property type="evidence" value="ECO:0007669"/>
    <property type="project" value="UniProtKB-KW"/>
</dbReference>
<evidence type="ECO:0000256" key="3">
    <source>
        <dbReference type="ARBA" id="ARBA00023125"/>
    </source>
</evidence>
<dbReference type="AlphaFoldDB" id="A0A2N3PPR4"/>